<dbReference type="InterPro" id="IPR003006">
    <property type="entry name" value="Ig/MHC_CS"/>
</dbReference>
<dbReference type="SUPFAM" id="SSF54452">
    <property type="entry name" value="MHC antigen-recognition domain"/>
    <property type="match status" value="1"/>
</dbReference>
<protein>
    <submittedName>
        <fullName evidence="6">BOLA class I histocompatibility antigen, alpha chain BL3-7-like</fullName>
    </submittedName>
</protein>
<dbReference type="InterPro" id="IPR050208">
    <property type="entry name" value="MHC_class-I_related"/>
</dbReference>
<feature type="domain" description="Ig-like" evidence="5">
    <location>
        <begin position="222"/>
        <end position="314"/>
    </location>
</feature>
<feature type="signal peptide" evidence="4">
    <location>
        <begin position="1"/>
        <end position="27"/>
    </location>
</feature>
<dbReference type="InterPro" id="IPR001039">
    <property type="entry name" value="MHC_I_a_a1/a2"/>
</dbReference>
<keyword evidence="7" id="KW-1185">Reference proteome</keyword>
<evidence type="ECO:0000256" key="1">
    <source>
        <dbReference type="ARBA" id="ARBA00023180"/>
    </source>
</evidence>
<dbReference type="PANTHER" id="PTHR16675">
    <property type="entry name" value="MHC CLASS I-RELATED"/>
    <property type="match status" value="1"/>
</dbReference>
<dbReference type="SMART" id="SM00407">
    <property type="entry name" value="IGc1"/>
    <property type="match status" value="1"/>
</dbReference>
<evidence type="ECO:0000259" key="5">
    <source>
        <dbReference type="PROSITE" id="PS50835"/>
    </source>
</evidence>
<evidence type="ECO:0000256" key="4">
    <source>
        <dbReference type="SAM" id="SignalP"/>
    </source>
</evidence>
<dbReference type="FunFam" id="3.30.500.10:FF:000001">
    <property type="entry name" value="H-2 class I histocompatibility antigen, alpha chain"/>
    <property type="match status" value="1"/>
</dbReference>
<dbReference type="InterPro" id="IPR036179">
    <property type="entry name" value="Ig-like_dom_sf"/>
</dbReference>
<sequence>MQWCVQSYESVFLLLLFFDSKPDVCVCTWEKKCKHCLSTGTHSLKYFFTAVSGDIDFPEFTIVGLVDEEQFIYFDSNMKKVVPKTEWMKQKEGADYWDTQSQLAAGTHQVFRNNIQVAKEKFNHSTGVHTFQLTYGCEWDDQTGATDGFRQEGYDGEDFMSLDLKEMRWISPVQQGFSTQNKWNNNRAYLEGRKHYFSTECIEWLQKYVEYRKSSLEKTVSPQVSLLQKSSSSSVSCHATGFYPSGVTISWMRNGQEHHTDVDLSETLPNEDRTFQKTSTITVTPDELKKNQYSCVVKHQGETIRKIQTEKEIRTNRGERNMWGRVRTSRFRGAWQSLNFDKEYLFGFETLVFATSGILSMHNQLVTLQRERKT</sequence>
<keyword evidence="2" id="KW-0393">Immunoglobulin domain</keyword>
<dbReference type="InterPro" id="IPR003597">
    <property type="entry name" value="Ig_C1-set"/>
</dbReference>
<dbReference type="Gene3D" id="3.30.500.10">
    <property type="entry name" value="MHC class I-like antigen recognition-like"/>
    <property type="match status" value="1"/>
</dbReference>
<organism evidence="6 7">
    <name type="scientific">Sinocyclocheilus grahami</name>
    <name type="common">Dianchi golden-line fish</name>
    <name type="synonym">Barbus grahami</name>
    <dbReference type="NCBI Taxonomy" id="75366"/>
    <lineage>
        <taxon>Eukaryota</taxon>
        <taxon>Metazoa</taxon>
        <taxon>Chordata</taxon>
        <taxon>Craniata</taxon>
        <taxon>Vertebrata</taxon>
        <taxon>Euteleostomi</taxon>
        <taxon>Actinopterygii</taxon>
        <taxon>Neopterygii</taxon>
        <taxon>Teleostei</taxon>
        <taxon>Ostariophysi</taxon>
        <taxon>Cypriniformes</taxon>
        <taxon>Cyprinidae</taxon>
        <taxon>Cyprininae</taxon>
        <taxon>Sinocyclocheilus</taxon>
    </lineage>
</organism>
<dbReference type="Ensembl" id="ENSSGRT00000012516.1">
    <property type="protein sequence ID" value="ENSSGRP00000011535.1"/>
    <property type="gene ID" value="ENSSGRG00000007211.1"/>
</dbReference>
<dbReference type="Pfam" id="PF00129">
    <property type="entry name" value="MHC_I"/>
    <property type="match status" value="1"/>
</dbReference>
<dbReference type="InterPro" id="IPR011161">
    <property type="entry name" value="MHC_I-like_Ag-recog"/>
</dbReference>
<keyword evidence="4" id="KW-0732">Signal</keyword>
<keyword evidence="1" id="KW-0325">Glycoprotein</keyword>
<comment type="similarity">
    <text evidence="3">Belongs to the MHC class I family.</text>
</comment>
<reference evidence="6" key="2">
    <citation type="submission" date="2025-09" db="UniProtKB">
        <authorList>
            <consortium name="Ensembl"/>
        </authorList>
    </citation>
    <scope>IDENTIFICATION</scope>
</reference>
<dbReference type="Pfam" id="PF07654">
    <property type="entry name" value="C1-set"/>
    <property type="match status" value="1"/>
</dbReference>
<dbReference type="Gene3D" id="2.60.40.10">
    <property type="entry name" value="Immunoglobulins"/>
    <property type="match status" value="1"/>
</dbReference>
<feature type="chain" id="PRO_5025599321" evidence="4">
    <location>
        <begin position="28"/>
        <end position="374"/>
    </location>
</feature>
<dbReference type="OMA" id="TTWHWRY"/>
<dbReference type="InterPro" id="IPR037055">
    <property type="entry name" value="MHC_I-like_Ag-recog_sf"/>
</dbReference>
<evidence type="ECO:0000313" key="7">
    <source>
        <dbReference type="Proteomes" id="UP000472262"/>
    </source>
</evidence>
<dbReference type="PROSITE" id="PS50835">
    <property type="entry name" value="IG_LIKE"/>
    <property type="match status" value="1"/>
</dbReference>
<evidence type="ECO:0000256" key="3">
    <source>
        <dbReference type="RuleBase" id="RU004439"/>
    </source>
</evidence>
<name>A0A672KP58_SINGR</name>
<reference evidence="6" key="1">
    <citation type="submission" date="2025-08" db="UniProtKB">
        <authorList>
            <consortium name="Ensembl"/>
        </authorList>
    </citation>
    <scope>IDENTIFICATION</scope>
</reference>
<gene>
    <name evidence="6" type="primary">LOC107554332</name>
</gene>
<dbReference type="Proteomes" id="UP000472262">
    <property type="component" value="Unassembled WGS sequence"/>
</dbReference>
<dbReference type="SUPFAM" id="SSF48726">
    <property type="entry name" value="Immunoglobulin"/>
    <property type="match status" value="1"/>
</dbReference>
<dbReference type="PRINTS" id="PR01638">
    <property type="entry name" value="MHCCLASSI"/>
</dbReference>
<accession>A0A672KP58</accession>
<dbReference type="AlphaFoldDB" id="A0A672KP58"/>
<dbReference type="InterPro" id="IPR013783">
    <property type="entry name" value="Ig-like_fold"/>
</dbReference>
<dbReference type="PROSITE" id="PS00290">
    <property type="entry name" value="IG_MHC"/>
    <property type="match status" value="1"/>
</dbReference>
<dbReference type="InterPro" id="IPR007110">
    <property type="entry name" value="Ig-like_dom"/>
</dbReference>
<dbReference type="GO" id="GO:0006955">
    <property type="term" value="P:immune response"/>
    <property type="evidence" value="ECO:0007669"/>
    <property type="project" value="TreeGrafter"/>
</dbReference>
<dbReference type="GO" id="GO:0005615">
    <property type="term" value="C:extracellular space"/>
    <property type="evidence" value="ECO:0007669"/>
    <property type="project" value="TreeGrafter"/>
</dbReference>
<dbReference type="GO" id="GO:0009897">
    <property type="term" value="C:external side of plasma membrane"/>
    <property type="evidence" value="ECO:0007669"/>
    <property type="project" value="TreeGrafter"/>
</dbReference>
<dbReference type="PANTHER" id="PTHR16675:SF237">
    <property type="entry name" value="MHC CLASS I ANTIGEN TRANSCRIPT VARIANT 1-RELATED"/>
    <property type="match status" value="1"/>
</dbReference>
<dbReference type="InterPro" id="IPR011162">
    <property type="entry name" value="MHC_I/II-like_Ag-recog"/>
</dbReference>
<evidence type="ECO:0000256" key="2">
    <source>
        <dbReference type="ARBA" id="ARBA00023319"/>
    </source>
</evidence>
<proteinExistence type="inferred from homology"/>
<evidence type="ECO:0000313" key="6">
    <source>
        <dbReference type="Ensembl" id="ENSSGRP00000011535.1"/>
    </source>
</evidence>
<dbReference type="InParanoid" id="A0A672KP58"/>